<name>A0A9X4JWT6_9FIRM</name>
<dbReference type="Pfam" id="PF25087">
    <property type="entry name" value="GMPPB_C"/>
    <property type="match status" value="1"/>
</dbReference>
<keyword evidence="7" id="KW-1185">Reference proteome</keyword>
<evidence type="ECO:0000313" key="7">
    <source>
        <dbReference type="Proteomes" id="UP001154312"/>
    </source>
</evidence>
<comment type="caution">
    <text evidence="6">The sequence shown here is derived from an EMBL/GenBank/DDBJ whole genome shotgun (WGS) entry which is preliminary data.</text>
</comment>
<dbReference type="InterPro" id="IPR056729">
    <property type="entry name" value="GMPPB_C"/>
</dbReference>
<feature type="domain" description="Nucleotidyl transferase" evidence="3">
    <location>
        <begin position="2"/>
        <end position="229"/>
    </location>
</feature>
<dbReference type="EMBL" id="JAKOAV010000059">
    <property type="protein sequence ID" value="MDF9410018.1"/>
    <property type="molecule type" value="Genomic_DNA"/>
</dbReference>
<dbReference type="GO" id="GO:0005975">
    <property type="term" value="P:carbohydrate metabolic process"/>
    <property type="evidence" value="ECO:0007669"/>
    <property type="project" value="InterPro"/>
</dbReference>
<gene>
    <name evidence="6" type="ORF">L7E55_17005</name>
</gene>
<keyword evidence="6" id="KW-0808">Transferase</keyword>
<dbReference type="Gene3D" id="3.40.120.10">
    <property type="entry name" value="Alpha-D-Glucose-1,6-Bisphosphate, subunit A, domain 3"/>
    <property type="match status" value="3"/>
</dbReference>
<evidence type="ECO:0000313" key="6">
    <source>
        <dbReference type="EMBL" id="MDF9410018.1"/>
    </source>
</evidence>
<dbReference type="PANTHER" id="PTHR22572">
    <property type="entry name" value="SUGAR-1-PHOSPHATE GUANYL TRANSFERASE"/>
    <property type="match status" value="1"/>
</dbReference>
<comment type="similarity">
    <text evidence="1">Belongs to the transferase hexapeptide repeat family.</text>
</comment>
<dbReference type="InterPro" id="IPR029044">
    <property type="entry name" value="Nucleotide-diphossugar_trans"/>
</dbReference>
<feature type="domain" description="Mannose-1-phosphate guanyltransferase C-terminal" evidence="5">
    <location>
        <begin position="263"/>
        <end position="368"/>
    </location>
</feature>
<protein>
    <submittedName>
        <fullName evidence="6">NTP transferase domain-containing protein</fullName>
    </submittedName>
</protein>
<dbReference type="Proteomes" id="UP001154312">
    <property type="component" value="Unassembled WGS sequence"/>
</dbReference>
<dbReference type="AlphaFoldDB" id="A0A9X4JWT6"/>
<dbReference type="SUPFAM" id="SSF53448">
    <property type="entry name" value="Nucleotide-diphospho-sugar transferases"/>
    <property type="match status" value="1"/>
</dbReference>
<proteinExistence type="inferred from homology"/>
<feature type="domain" description="Alpha-D-phosphohexomutase alpha/beta/alpha" evidence="4">
    <location>
        <begin position="383"/>
        <end position="514"/>
    </location>
</feature>
<dbReference type="Gene3D" id="2.160.10.10">
    <property type="entry name" value="Hexapeptide repeat proteins"/>
    <property type="match status" value="1"/>
</dbReference>
<dbReference type="InterPro" id="IPR005835">
    <property type="entry name" value="NTP_transferase_dom"/>
</dbReference>
<dbReference type="GO" id="GO:0016868">
    <property type="term" value="F:intramolecular phosphotransferase activity"/>
    <property type="evidence" value="ECO:0007669"/>
    <property type="project" value="InterPro"/>
</dbReference>
<evidence type="ECO:0000256" key="2">
    <source>
        <dbReference type="ARBA" id="ARBA00010231"/>
    </source>
</evidence>
<dbReference type="InterPro" id="IPR011004">
    <property type="entry name" value="Trimer_LpxA-like_sf"/>
</dbReference>
<dbReference type="Gene3D" id="3.30.310.50">
    <property type="entry name" value="Alpha-D-phosphohexomutase, C-terminal domain"/>
    <property type="match status" value="1"/>
</dbReference>
<dbReference type="SUPFAM" id="SSF53738">
    <property type="entry name" value="Phosphoglucomutase, first 3 domains"/>
    <property type="match status" value="1"/>
</dbReference>
<dbReference type="SUPFAM" id="SSF55957">
    <property type="entry name" value="Phosphoglucomutase, C-terminal domain"/>
    <property type="match status" value="1"/>
</dbReference>
<dbReference type="SUPFAM" id="SSF51161">
    <property type="entry name" value="Trimeric LpxA-like enzymes"/>
    <property type="match status" value="1"/>
</dbReference>
<dbReference type="Pfam" id="PF02878">
    <property type="entry name" value="PGM_PMM_I"/>
    <property type="match status" value="1"/>
</dbReference>
<dbReference type="CDD" id="cd04181">
    <property type="entry name" value="NTP_transferase"/>
    <property type="match status" value="1"/>
</dbReference>
<organism evidence="6 7">
    <name type="scientific">Pelotomaculum isophthalicicum JI</name>
    <dbReference type="NCBI Taxonomy" id="947010"/>
    <lineage>
        <taxon>Bacteria</taxon>
        <taxon>Bacillati</taxon>
        <taxon>Bacillota</taxon>
        <taxon>Clostridia</taxon>
        <taxon>Eubacteriales</taxon>
        <taxon>Desulfotomaculaceae</taxon>
        <taxon>Pelotomaculum</taxon>
    </lineage>
</organism>
<dbReference type="Gene3D" id="3.90.550.10">
    <property type="entry name" value="Spore Coat Polysaccharide Biosynthesis Protein SpsA, Chain A"/>
    <property type="match status" value="1"/>
</dbReference>
<dbReference type="InterPro" id="IPR016055">
    <property type="entry name" value="A-D-PHexomutase_a/b/a-I/II/III"/>
</dbReference>
<evidence type="ECO:0000259" key="5">
    <source>
        <dbReference type="Pfam" id="PF25087"/>
    </source>
</evidence>
<dbReference type="InterPro" id="IPR050486">
    <property type="entry name" value="Mannose-1P_guanyltransferase"/>
</dbReference>
<comment type="similarity">
    <text evidence="2">Belongs to the phosphohexose mutase family.</text>
</comment>
<dbReference type="Pfam" id="PF00483">
    <property type="entry name" value="NTP_transferase"/>
    <property type="match status" value="1"/>
</dbReference>
<dbReference type="InterPro" id="IPR005844">
    <property type="entry name" value="A-D-PHexomutase_a/b/a-I"/>
</dbReference>
<accession>A0A9X4JWT6</accession>
<evidence type="ECO:0000256" key="1">
    <source>
        <dbReference type="ARBA" id="ARBA00007274"/>
    </source>
</evidence>
<dbReference type="RefSeq" id="WP_277445560.1">
    <property type="nucleotide sequence ID" value="NZ_JAKOAV010000059.1"/>
</dbReference>
<evidence type="ECO:0000259" key="4">
    <source>
        <dbReference type="Pfam" id="PF02878"/>
    </source>
</evidence>
<dbReference type="GO" id="GO:0016740">
    <property type="term" value="F:transferase activity"/>
    <property type="evidence" value="ECO:0007669"/>
    <property type="project" value="UniProtKB-KW"/>
</dbReference>
<evidence type="ECO:0000259" key="3">
    <source>
        <dbReference type="Pfam" id="PF00483"/>
    </source>
</evidence>
<reference evidence="6" key="1">
    <citation type="submission" date="2022-02" db="EMBL/GenBank/DDBJ databases">
        <authorList>
            <person name="Leng L."/>
        </authorList>
    </citation>
    <scope>NUCLEOTIDE SEQUENCE</scope>
    <source>
        <strain evidence="6">JI</strain>
    </source>
</reference>
<dbReference type="InterPro" id="IPR036900">
    <property type="entry name" value="A-D-PHexomutase_C_sf"/>
</dbReference>
<sequence length="801" mass="88958">MKAVIMAGGKGTRLCPLTCFQPKPMVPLLGRPCMEYIIELLKRHGIFNIAVTLQFLPQVIKSHFGDGAEYGVHLTYFEETTPLGTAGSVKNAEEFLDDTFVVISGDALTDFNLSQAIDFHRRKQTMGTLVLTKVNVPLEYGVVMTEEDGRIIRFLEKPSWSEVFSDTVNTGIYVLEPEILKLFPREKEYDFSKDLFPLVMEREQDLYGFVAQGYWSDIGSHSQYRQAQFDMLLGEIQLPVNGFEEAPGMWFEEEIKIPADAKIEGPSYIGRGTIIDPGAVIGPYTIMGRYNRVCEGAYTEHTVMWNHNYLGKAVSLSGATLGNGIYIGAGSRVYDNAVIGEKTVVKDLAVIKPGVKIWPEKTIAAGTVQSSSLIWGGSVSSSLFGSDGISGIPNWELTPEFIGKVASAYGSRLRLGVTVCVSCDEDYYNKILKFSVISSLLATGVKVRDIGTTVTPIARFECRHSHSDGAIHIRQGGGEGVKTVCVQFFDREGLPIDKDMERKIENAYLQEDFTRPNVSQLGLLEQVPATVKHYLEEILSRVDLGIFYARRYKVVYHCSSPLVVSILSQLLDSLGCEAMGILNGTTPLAKVVMDNKADLGIELDTSGQNMRLVTEKGKVLSEEELLVLKTLTTLKNRSPIAIPVTAPSILDNMMEEAGVSVVRTKAVPRSLLEVGKNNSLQVHYDSFYSLVSIMEYLIKTGTNLHSFIEELPEFYISMRDVICPFEAKGRVMRCLMEEIKDQNTELIDGIKVLTDDAWALILPDSEKALFKVVAQGISRSKAEELTEKYKNKIIAYSRYNN</sequence>